<reference evidence="1" key="2">
    <citation type="journal article" date="2010" name="Mol. Plant Microbe Interact.">
        <title>Rhodococcus fascians impacts plant development through the dynamic fas-mediated production of a cytokinin mix.</title>
        <authorList>
            <person name="Pertry I."/>
            <person name="Vaclavikova K."/>
            <person name="Gemrotova M."/>
            <person name="Spichal L."/>
            <person name="Galuszka P."/>
            <person name="Depuydt S."/>
            <person name="Temmerman W."/>
            <person name="Stes E."/>
            <person name="De Keyser A."/>
            <person name="Riefler M."/>
            <person name="Biondi S."/>
            <person name="Novak O."/>
            <person name="Schmulling T."/>
            <person name="Strnad M."/>
            <person name="Tarkowski P."/>
            <person name="Holsters M."/>
            <person name="Vereecke D."/>
        </authorList>
    </citation>
    <scope>NUCLEOTIDE SEQUENCE</scope>
    <source>
        <strain evidence="1">D188</strain>
        <plasmid evidence="1">pFiD188</plasmid>
    </source>
</reference>
<dbReference type="KEGG" id="rfa:A3L23_05037"/>
<reference evidence="1" key="4">
    <citation type="submission" date="2011-06" db="EMBL/GenBank/DDBJ databases">
        <authorList>
            <person name="Vereecke D.M."/>
        </authorList>
    </citation>
    <scope>NUCLEOTIDE SEQUENCE</scope>
    <source>
        <strain evidence="1">D188</strain>
        <plasmid evidence="1">pFiD188</plasmid>
    </source>
</reference>
<gene>
    <name evidence="1" type="ORF">pFi_175</name>
</gene>
<keyword evidence="1" id="KW-0614">Plasmid</keyword>
<dbReference type="InterPro" id="IPR025519">
    <property type="entry name" value="DUF4407"/>
</dbReference>
<proteinExistence type="predicted"/>
<dbReference type="RefSeq" id="WP_015586229.1">
    <property type="nucleotide sequence ID" value="NC_021080.1"/>
</dbReference>
<protein>
    <submittedName>
        <fullName evidence="1">Uncharacterized protein</fullName>
    </submittedName>
</protein>
<dbReference type="Pfam" id="PF14362">
    <property type="entry name" value="DUF4407"/>
    <property type="match status" value="1"/>
</dbReference>
<reference evidence="1" key="1">
    <citation type="journal article" date="2009" name="Proc. Natl. Acad. Sci. U.S.A.">
        <title>Identification of Rhodococcus fascians cytokinins and their modus operandi to reshape the plant.</title>
        <authorList>
            <person name="Pertry I."/>
            <person name="Vaclavikova K."/>
            <person name="Depuydt S."/>
            <person name="Galuszka P."/>
            <person name="Spichal L."/>
            <person name="Temmerman W."/>
            <person name="Stes E."/>
            <person name="Schmulling T."/>
            <person name="Kakimoto T."/>
            <person name="Van Montagu M.C."/>
            <person name="Strnad M."/>
            <person name="Holsters M."/>
            <person name="Tarkowski P."/>
            <person name="Vereecke D."/>
        </authorList>
    </citation>
    <scope>NUCLEOTIDE SEQUENCE</scope>
    <source>
        <strain evidence="1">D188</strain>
        <plasmid evidence="1">pFiD188</plasmid>
    </source>
</reference>
<dbReference type="AlphaFoldDB" id="G8JZ40"/>
<dbReference type="PATRIC" id="fig|1051973.4.peg.5084"/>
<accession>G8JZ40</accession>
<geneLocation type="plasmid" evidence="1">
    <name>pFiD188</name>
</geneLocation>
<reference evidence="1" key="5">
    <citation type="journal article" date="2012" name="Mol. Plant Microbe Interact.">
        <title>pFiD188, the linear virulence plasmid of Rhodococcus fascians D188.</title>
        <authorList>
            <person name="Francis I."/>
            <person name="De Keyser A."/>
            <person name="De Backer P."/>
            <person name="Simon-Mateo C."/>
            <person name="Kalkus J."/>
            <person name="Pertry I."/>
            <person name="Ardiles-Diaz W."/>
            <person name="De Rycke R."/>
            <person name="Vandeputte O.M."/>
            <person name="El Jaziri M."/>
            <person name="Holsters M."/>
            <person name="Vereecke D."/>
        </authorList>
    </citation>
    <scope>NUCLEOTIDE SEQUENCE</scope>
    <source>
        <strain evidence="1">D188</strain>
        <plasmid evidence="1">pFiD188</plasmid>
    </source>
</reference>
<name>G8JZ40_RHOFA</name>
<evidence type="ECO:0000313" key="1">
    <source>
        <dbReference type="EMBL" id="AET25311.1"/>
    </source>
</evidence>
<organism evidence="1">
    <name type="scientific">Rhodococcoides fascians D188</name>
    <dbReference type="NCBI Taxonomy" id="1051973"/>
    <lineage>
        <taxon>Bacteria</taxon>
        <taxon>Bacillati</taxon>
        <taxon>Actinomycetota</taxon>
        <taxon>Actinomycetes</taxon>
        <taxon>Mycobacteriales</taxon>
        <taxon>Nocardiaceae</taxon>
        <taxon>Rhodococcoides</taxon>
    </lineage>
</organism>
<reference evidence="1" key="3">
    <citation type="journal article" date="2011" name="Annu. Rev. Phytopathol.">
        <title>A successful bacterial coup d'etat: how Rhodococcus fascians redirects plant development.</title>
        <authorList>
            <person name="Stes E."/>
            <person name="Vandeputte O.M."/>
            <person name="El Jaziri M."/>
            <person name="Holsters M."/>
            <person name="Vereecke D."/>
        </authorList>
    </citation>
    <scope>NUCLEOTIDE SEQUENCE</scope>
    <source>
        <strain evidence="1">D188</strain>
        <plasmid evidence="1">pFiD188</plasmid>
    </source>
</reference>
<dbReference type="EMBL" id="JN093097">
    <property type="protein sequence ID" value="AET25311.1"/>
    <property type="molecule type" value="Genomic_DNA"/>
</dbReference>
<sequence length="388" mass="41502">MSGEGSVTSYDDEEPTVYPDGSVGGGVERGGEELSGQYGPSRFSQALVWCAGPTYVRTAPVGTWTLLQSVGVAGLFSTMIVALSATIIAGLADMGPVWASIVSVVVAALYFSYRRLVVATVASTVFARSRRTGSHLVSVAVMASVSVLTAGTGSWVFGMAIFGQEVRSQVAVNVAMHQQDDLNEWYRSREANRDVASRMYAEQLSQPAQMRDSLQDAVSGLEMREAGAWQMVMCEMTSSPDCFSGTGEVGIGPRSVAANEELDAVTTERTSAQQRLAEYTVFPVPAPFDAVQLATCGYSKQTTELTPYDSDRCQGMLLVESSVDQLAPEHPPARSSNGLLPHLEAFGSLLWNSENAGPVWLVVVGLFFVLVSVDLLPLLFLVQSGRRG</sequence>